<name>A0A9N9J202_9GLOM</name>
<evidence type="ECO:0000313" key="2">
    <source>
        <dbReference type="Proteomes" id="UP000789405"/>
    </source>
</evidence>
<proteinExistence type="predicted"/>
<accession>A0A9N9J202</accession>
<protein>
    <submittedName>
        <fullName evidence="1">8489_t:CDS:1</fullName>
    </submittedName>
</protein>
<dbReference type="Proteomes" id="UP000789405">
    <property type="component" value="Unassembled WGS sequence"/>
</dbReference>
<comment type="caution">
    <text evidence="1">The sequence shown here is derived from an EMBL/GenBank/DDBJ whole genome shotgun (WGS) entry which is preliminary data.</text>
</comment>
<reference evidence="1" key="1">
    <citation type="submission" date="2021-06" db="EMBL/GenBank/DDBJ databases">
        <authorList>
            <person name="Kallberg Y."/>
            <person name="Tangrot J."/>
            <person name="Rosling A."/>
        </authorList>
    </citation>
    <scope>NUCLEOTIDE SEQUENCE</scope>
    <source>
        <strain evidence="1">MA453B</strain>
    </source>
</reference>
<dbReference type="AlphaFoldDB" id="A0A9N9J202"/>
<evidence type="ECO:0000313" key="1">
    <source>
        <dbReference type="EMBL" id="CAG8755891.1"/>
    </source>
</evidence>
<dbReference type="EMBL" id="CAJVPY010016205">
    <property type="protein sequence ID" value="CAG8755891.1"/>
    <property type="molecule type" value="Genomic_DNA"/>
</dbReference>
<sequence>MQFLEPIATVSTTCWNSIFVLLERLLLLYESTLLLTKRMIQNVDREIHKDRKKLETLLLKKNKLLGLKELVYLLEPFAKAIFLIANQWEDPVIEGYLASILDPSLKI</sequence>
<organism evidence="1 2">
    <name type="scientific">Dentiscutata erythropus</name>
    <dbReference type="NCBI Taxonomy" id="1348616"/>
    <lineage>
        <taxon>Eukaryota</taxon>
        <taxon>Fungi</taxon>
        <taxon>Fungi incertae sedis</taxon>
        <taxon>Mucoromycota</taxon>
        <taxon>Glomeromycotina</taxon>
        <taxon>Glomeromycetes</taxon>
        <taxon>Diversisporales</taxon>
        <taxon>Gigasporaceae</taxon>
        <taxon>Dentiscutata</taxon>
    </lineage>
</organism>
<keyword evidence="2" id="KW-1185">Reference proteome</keyword>
<gene>
    <name evidence="1" type="ORF">DERYTH_LOCUS17325</name>
</gene>